<evidence type="ECO:0000256" key="2">
    <source>
        <dbReference type="ARBA" id="ARBA00004496"/>
    </source>
</evidence>
<keyword evidence="3" id="KW-0963">Cytoplasm</keyword>
<evidence type="ECO:0000313" key="10">
    <source>
        <dbReference type="Proteomes" id="UP000504609"/>
    </source>
</evidence>
<dbReference type="RefSeq" id="XP_022921852.1">
    <property type="nucleotide sequence ID" value="XM_023066084.1"/>
</dbReference>
<dbReference type="CDD" id="cd00519">
    <property type="entry name" value="Lipase_3"/>
    <property type="match status" value="1"/>
</dbReference>
<dbReference type="SUPFAM" id="SSF53474">
    <property type="entry name" value="alpha/beta-Hydrolases"/>
    <property type="match status" value="1"/>
</dbReference>
<dbReference type="Pfam" id="PF01764">
    <property type="entry name" value="Lipase_3"/>
    <property type="match status" value="1"/>
</dbReference>
<dbReference type="InterPro" id="IPR002921">
    <property type="entry name" value="Fungal_lipase-type"/>
</dbReference>
<keyword evidence="4" id="KW-0378">Hydrolase</keyword>
<feature type="domain" description="EDS1 EP" evidence="9">
    <location>
        <begin position="433"/>
        <end position="621"/>
    </location>
</feature>
<reference evidence="11" key="1">
    <citation type="submission" date="2025-08" db="UniProtKB">
        <authorList>
            <consortium name="RefSeq"/>
        </authorList>
    </citation>
    <scope>IDENTIFICATION</scope>
    <source>
        <tissue evidence="11">Young leaves</tissue>
    </source>
</reference>
<feature type="coiled-coil region" evidence="7">
    <location>
        <begin position="414"/>
        <end position="441"/>
    </location>
</feature>
<dbReference type="Proteomes" id="UP000504609">
    <property type="component" value="Unplaced"/>
</dbReference>
<dbReference type="GO" id="GO:0005634">
    <property type="term" value="C:nucleus"/>
    <property type="evidence" value="ECO:0007669"/>
    <property type="project" value="UniProtKB-SubCell"/>
</dbReference>
<gene>
    <name evidence="11" type="primary">LOC111429993</name>
</gene>
<organism evidence="10 11">
    <name type="scientific">Cucurbita moschata</name>
    <name type="common">Winter crookneck squash</name>
    <name type="synonym">Cucurbita pepo var. moschata</name>
    <dbReference type="NCBI Taxonomy" id="3662"/>
    <lineage>
        <taxon>Eukaryota</taxon>
        <taxon>Viridiplantae</taxon>
        <taxon>Streptophyta</taxon>
        <taxon>Embryophyta</taxon>
        <taxon>Tracheophyta</taxon>
        <taxon>Spermatophyta</taxon>
        <taxon>Magnoliopsida</taxon>
        <taxon>eudicotyledons</taxon>
        <taxon>Gunneridae</taxon>
        <taxon>Pentapetalae</taxon>
        <taxon>rosids</taxon>
        <taxon>fabids</taxon>
        <taxon>Cucurbitales</taxon>
        <taxon>Cucurbitaceae</taxon>
        <taxon>Cucurbiteae</taxon>
        <taxon>Cucurbita</taxon>
    </lineage>
</organism>
<keyword evidence="5" id="KW-0611">Plant defense</keyword>
<dbReference type="GeneID" id="111429993"/>
<sequence length="638" mass="73599">MFNRFLYKPPNPKLRVFVNLSRAERRASSELQKMVHSRLEDATGLKEELIGNAWSAAVKAHKHADKPFLLDKTRDFSIISFAGSWSPEAWFSASDSSFGETKIDRQLFPSVRSIGLDEYAEVNSAFFRRFEAILGKLKDVLKANKPVVFTGHSAGGPVAILATIWLLEQQRNSNTNFTPPKCITFGSPLVGNFIFSHALKREKWSIHFVHFVTRYDIVPRIHLAPLPSLQPHLQTILTSLNSRSLGSASNGNVATEFFMTVMRNASAVASNAACHLMGNTNLLLDTLKSFVKLSPYSPFGTYIFFTDSEKVVVVTNPDAVLQILFFACQLSSESECDNIAHQSLKAHWEYESKMRQNLELLHAIRLDELDKLPLSLTGRNTPITQALNELGLSSRALLNLRAAGSYEEQKIKNQERMSVKKQDIEKLLNRLEENYRDVCKVDGLGYYDAFKLQKDPKDFQANIKRLEQAGIWDEIVEMLKRYELPDEFEGQDEWIQIGTRFRCLYEPLDIANYYRHSKNDDTGPYMIKGRPKRYRFTQRWLEHNQKMTEPSEVSTLWAEVEELRIQTRTKLYAECSREILELEKKMKRWLNEIENDMLLKKSTFMEWWKTLPEHHRSQSCIRDDIERMANTEDATNSM</sequence>
<protein>
    <submittedName>
        <fullName evidence="11">Protein EDS1L-like</fullName>
    </submittedName>
</protein>
<dbReference type="KEGG" id="cmos:111429993"/>
<dbReference type="Pfam" id="PF18117">
    <property type="entry name" value="EDS1_EP"/>
    <property type="match status" value="1"/>
</dbReference>
<comment type="subcellular location">
    <subcellularLocation>
        <location evidence="2">Cytoplasm</location>
    </subcellularLocation>
    <subcellularLocation>
        <location evidence="1">Nucleus</location>
    </subcellularLocation>
</comment>
<dbReference type="GO" id="GO:0006952">
    <property type="term" value="P:defense response"/>
    <property type="evidence" value="ECO:0007669"/>
    <property type="project" value="UniProtKB-KW"/>
</dbReference>
<accession>A0A6J1E1J9</accession>
<dbReference type="GO" id="GO:0006629">
    <property type="term" value="P:lipid metabolic process"/>
    <property type="evidence" value="ECO:0007669"/>
    <property type="project" value="InterPro"/>
</dbReference>
<dbReference type="PANTHER" id="PTHR47090:SF2">
    <property type="entry name" value="PROTEIN EDS1-RELATED"/>
    <property type="match status" value="1"/>
</dbReference>
<evidence type="ECO:0000259" key="9">
    <source>
        <dbReference type="Pfam" id="PF18117"/>
    </source>
</evidence>
<evidence type="ECO:0000313" key="11">
    <source>
        <dbReference type="RefSeq" id="XP_022921852.1"/>
    </source>
</evidence>
<evidence type="ECO:0000256" key="4">
    <source>
        <dbReference type="ARBA" id="ARBA00022801"/>
    </source>
</evidence>
<evidence type="ECO:0000259" key="8">
    <source>
        <dbReference type="Pfam" id="PF01764"/>
    </source>
</evidence>
<dbReference type="InterPro" id="IPR041266">
    <property type="entry name" value="EDS1_EP"/>
</dbReference>
<dbReference type="InterPro" id="IPR044214">
    <property type="entry name" value="EDS1-like"/>
</dbReference>
<dbReference type="Gene3D" id="3.40.50.1820">
    <property type="entry name" value="alpha/beta hydrolase"/>
    <property type="match status" value="1"/>
</dbReference>
<name>A0A6J1E1J9_CUCMO</name>
<evidence type="ECO:0000256" key="1">
    <source>
        <dbReference type="ARBA" id="ARBA00004123"/>
    </source>
</evidence>
<evidence type="ECO:0000256" key="5">
    <source>
        <dbReference type="ARBA" id="ARBA00022821"/>
    </source>
</evidence>
<dbReference type="AlphaFoldDB" id="A0A6J1E1J9"/>
<dbReference type="GO" id="GO:0005737">
    <property type="term" value="C:cytoplasm"/>
    <property type="evidence" value="ECO:0007669"/>
    <property type="project" value="UniProtKB-SubCell"/>
</dbReference>
<keyword evidence="7" id="KW-0175">Coiled coil</keyword>
<dbReference type="PANTHER" id="PTHR47090">
    <property type="entry name" value="PROTEIN EDS1-RELATED"/>
    <property type="match status" value="1"/>
</dbReference>
<feature type="domain" description="Fungal lipase-type" evidence="8">
    <location>
        <begin position="79"/>
        <end position="222"/>
    </location>
</feature>
<evidence type="ECO:0000256" key="6">
    <source>
        <dbReference type="ARBA" id="ARBA00023242"/>
    </source>
</evidence>
<dbReference type="GO" id="GO:0016787">
    <property type="term" value="F:hydrolase activity"/>
    <property type="evidence" value="ECO:0007669"/>
    <property type="project" value="UniProtKB-KW"/>
</dbReference>
<keyword evidence="6" id="KW-0539">Nucleus</keyword>
<proteinExistence type="predicted"/>
<evidence type="ECO:0000256" key="3">
    <source>
        <dbReference type="ARBA" id="ARBA00022490"/>
    </source>
</evidence>
<keyword evidence="10" id="KW-1185">Reference proteome</keyword>
<evidence type="ECO:0000256" key="7">
    <source>
        <dbReference type="SAM" id="Coils"/>
    </source>
</evidence>
<dbReference type="InterPro" id="IPR029058">
    <property type="entry name" value="AB_hydrolase_fold"/>
</dbReference>